<comment type="caution">
    <text evidence="2">The sequence shown here is derived from an EMBL/GenBank/DDBJ whole genome shotgun (WGS) entry which is preliminary data.</text>
</comment>
<evidence type="ECO:0000313" key="3">
    <source>
        <dbReference type="Proteomes" id="UP000010744"/>
    </source>
</evidence>
<accession>A0ABQ0HVZ0</accession>
<sequence>MKFSSPLDLPDLPPDPELFDDPERPEAAFPDELDVVVFADADLRATFLAGVLVDAGVINCHGAA</sequence>
<organism evidence="2 3">
    <name type="scientific">Gordonia rubripertincta NBRC 101908</name>
    <dbReference type="NCBI Taxonomy" id="1077975"/>
    <lineage>
        <taxon>Bacteria</taxon>
        <taxon>Bacillati</taxon>
        <taxon>Actinomycetota</taxon>
        <taxon>Actinomycetes</taxon>
        <taxon>Mycobacteriales</taxon>
        <taxon>Gordoniaceae</taxon>
        <taxon>Gordonia</taxon>
    </lineage>
</organism>
<evidence type="ECO:0000256" key="1">
    <source>
        <dbReference type="SAM" id="MobiDB-lite"/>
    </source>
</evidence>
<dbReference type="EMBL" id="BAHB01000074">
    <property type="protein sequence ID" value="GAB86448.1"/>
    <property type="molecule type" value="Genomic_DNA"/>
</dbReference>
<keyword evidence="3" id="KW-1185">Reference proteome</keyword>
<dbReference type="Proteomes" id="UP000010744">
    <property type="component" value="Unassembled WGS sequence"/>
</dbReference>
<protein>
    <submittedName>
        <fullName evidence="2">Uncharacterized protein</fullName>
    </submittedName>
</protein>
<reference evidence="2 3" key="1">
    <citation type="submission" date="2012-08" db="EMBL/GenBank/DDBJ databases">
        <title>Whole genome shotgun sequence of Gordonia rubripertincta NBRC 101908.</title>
        <authorList>
            <person name="Takarada H."/>
            <person name="Hosoyama A."/>
            <person name="Tsuchikane K."/>
            <person name="Katsumata H."/>
            <person name="Baba S."/>
            <person name="Ohji S."/>
            <person name="Yamazaki S."/>
            <person name="Fujita N."/>
        </authorList>
    </citation>
    <scope>NUCLEOTIDE SEQUENCE [LARGE SCALE GENOMIC DNA]</scope>
    <source>
        <strain evidence="2 3">NBRC 101908</strain>
    </source>
</reference>
<evidence type="ECO:0000313" key="2">
    <source>
        <dbReference type="EMBL" id="GAB86448.1"/>
    </source>
</evidence>
<gene>
    <name evidence="2" type="ORF">GORBP_074_00480</name>
</gene>
<proteinExistence type="predicted"/>
<name>A0ABQ0HVZ0_GORRU</name>
<feature type="compositionally biased region" description="Low complexity" evidence="1">
    <location>
        <begin position="1"/>
        <end position="10"/>
    </location>
</feature>
<feature type="region of interest" description="Disordered" evidence="1">
    <location>
        <begin position="1"/>
        <end position="25"/>
    </location>
</feature>